<dbReference type="InterPro" id="IPR051697">
    <property type="entry name" value="Patched_domain-protein"/>
</dbReference>
<dbReference type="GO" id="GO:0006897">
    <property type="term" value="P:endocytosis"/>
    <property type="evidence" value="ECO:0007669"/>
    <property type="project" value="TreeGrafter"/>
</dbReference>
<keyword evidence="3" id="KW-1003">Cell membrane</keyword>
<comment type="subcellular location">
    <subcellularLocation>
        <location evidence="1">Cell membrane</location>
        <topology evidence="1">Multi-pass membrane protein</topology>
    </subcellularLocation>
</comment>
<dbReference type="GO" id="GO:0018996">
    <property type="term" value="P:molting cycle, collagen and cuticulin-based cuticle"/>
    <property type="evidence" value="ECO:0007669"/>
    <property type="project" value="TreeGrafter"/>
</dbReference>
<evidence type="ECO:0000256" key="7">
    <source>
        <dbReference type="ARBA" id="ARBA00023180"/>
    </source>
</evidence>
<feature type="region of interest" description="Disordered" evidence="8">
    <location>
        <begin position="980"/>
        <end position="1012"/>
    </location>
</feature>
<feature type="transmembrane region" description="Helical" evidence="9">
    <location>
        <begin position="20"/>
        <end position="41"/>
    </location>
</feature>
<dbReference type="Gene3D" id="1.20.1640.10">
    <property type="entry name" value="Multidrug efflux transporter AcrB transmembrane domain"/>
    <property type="match status" value="2"/>
</dbReference>
<dbReference type="WBParaSite" id="PSAMB.scaffold1521size57080.g13671.t1">
    <property type="protein sequence ID" value="PSAMB.scaffold1521size57080.g13671.t1"/>
    <property type="gene ID" value="PSAMB.scaffold1521size57080.g13671"/>
</dbReference>
<dbReference type="Pfam" id="PF02460">
    <property type="entry name" value="Patched"/>
    <property type="match status" value="1"/>
</dbReference>
<dbReference type="GO" id="GO:0030659">
    <property type="term" value="C:cytoplasmic vesicle membrane"/>
    <property type="evidence" value="ECO:0007669"/>
    <property type="project" value="TreeGrafter"/>
</dbReference>
<dbReference type="InterPro" id="IPR000731">
    <property type="entry name" value="SSD"/>
</dbReference>
<proteinExistence type="inferred from homology"/>
<dbReference type="SUPFAM" id="SSF82866">
    <property type="entry name" value="Multidrug efflux transporter AcrB transmembrane domain"/>
    <property type="match status" value="2"/>
</dbReference>
<evidence type="ECO:0000313" key="11">
    <source>
        <dbReference type="Proteomes" id="UP000887566"/>
    </source>
</evidence>
<feature type="domain" description="SSD" evidence="10">
    <location>
        <begin position="867"/>
        <end position="975"/>
    </location>
</feature>
<dbReference type="PANTHER" id="PTHR10796:SF191">
    <property type="entry name" value="SSD DOMAIN-CONTAINING PROTEIN"/>
    <property type="match status" value="1"/>
</dbReference>
<evidence type="ECO:0000313" key="12">
    <source>
        <dbReference type="WBParaSite" id="PSAMB.scaffold1521size57080.g13671.t1"/>
    </source>
</evidence>
<keyword evidence="11" id="KW-1185">Reference proteome</keyword>
<evidence type="ECO:0000256" key="2">
    <source>
        <dbReference type="ARBA" id="ARBA00005585"/>
    </source>
</evidence>
<feature type="transmembrane region" description="Helical" evidence="9">
    <location>
        <begin position="954"/>
        <end position="977"/>
    </location>
</feature>
<sequence>MSVDQFMHNFFFNWGIFVYRFRRIFLIFPIILTGLLALGLLRIKELEITEPEYVFSPEDAPWHYERAVLKEHWPVNENRFWPGKSYDYTSWTDIVVWGKALPDGRRPNMLDLKYLNETIRVSDYVYNTLSINITVDGESYRIGYQDLCMMYEQSCYDNGYLHMLKPSKLWANFSGEFGDIAQNIAEEAIQVTYPIASRGGEPIYMGALVARPHIVDAEGHFDYVMALRLTYNLREGAIQNISRLWHKKLTDYIVYSEPSPILEFGFYRNGSLNEGLKEVSEVVVPKFLTTFLLLTVYTAIFSFVLMNRNGFISIDWVRSKPNLALAGVMNAIMAIASAYGAILLSGTFFNSIANVTPFLVMSIAVDDMFVLSAAWHRTNPLLPTPQRLGHTLAEATVSITITSLTDSLSFATGCLTTLPGIRLFCLYVSVGIVFTYFYEVTFFAAVMSFCGDMEQDGKHALPCIEIAHSDSSDDSAVAGAKLLSELSLTDKVFKSGARSRSDQLKQYRQQSGAIESTEKDLKNKEISNNANQGIYAQETTVTSLSDKEIGKSHKKFSLVDIQEYYNKLMRGNKTATTNDDDIEVPTHRDDKSMMSEFFNDHYGPFLMESTTKVCVLLLFLIYVGISIIGCLNIQAGLPPKLLVLEDYYATRYYDMMDQTFWRQGLQVQLVSSSPPDFSNGTQAASFLNMMNELEDTYYIMPRNATMFWYYHYVKYLQVEKEEYGWPIPNNTLSWYKECRTWLLSAQGRRLWDLDTVWGEDWANETEYNTMYAFRLQLGMRNMQTPFDLVQAVTKLRTVASEYPQFNVTTFHEHYPFADQDIQLQPSLIQNCGLAIVMMIIIAFILIPHYGAALCISAAMFSIDLGVVGFMTFWGVTLDTISMIALLMSIGFSVNLSSHITYAYVKCEGSAREKAIFSLKTLGYAVFLGAFSTILGMLILAFVPTYMATTFFKTVFLVIVLGLVHSLVFLPVLLSVALPGSEDGKEKSKAKKISSDGRCAPESGITDQHKSVEGKRKISFDEANFETIHL</sequence>
<reference evidence="12" key="1">
    <citation type="submission" date="2022-11" db="UniProtKB">
        <authorList>
            <consortium name="WormBaseParasite"/>
        </authorList>
    </citation>
    <scope>IDENTIFICATION</scope>
</reference>
<keyword evidence="4 9" id="KW-0812">Transmembrane</keyword>
<dbReference type="AlphaFoldDB" id="A0A914V491"/>
<name>A0A914V491_9BILA</name>
<feature type="domain" description="SSD" evidence="10">
    <location>
        <begin position="289"/>
        <end position="449"/>
    </location>
</feature>
<comment type="similarity">
    <text evidence="2">Belongs to the patched family.</text>
</comment>
<evidence type="ECO:0000256" key="1">
    <source>
        <dbReference type="ARBA" id="ARBA00004651"/>
    </source>
</evidence>
<dbReference type="PROSITE" id="PS50156">
    <property type="entry name" value="SSD"/>
    <property type="match status" value="2"/>
</dbReference>
<accession>A0A914V491</accession>
<evidence type="ECO:0000256" key="5">
    <source>
        <dbReference type="ARBA" id="ARBA00022989"/>
    </source>
</evidence>
<dbReference type="PANTHER" id="PTHR10796">
    <property type="entry name" value="PATCHED-RELATED"/>
    <property type="match status" value="1"/>
</dbReference>
<organism evidence="11 12">
    <name type="scientific">Plectus sambesii</name>
    <dbReference type="NCBI Taxonomy" id="2011161"/>
    <lineage>
        <taxon>Eukaryota</taxon>
        <taxon>Metazoa</taxon>
        <taxon>Ecdysozoa</taxon>
        <taxon>Nematoda</taxon>
        <taxon>Chromadorea</taxon>
        <taxon>Plectida</taxon>
        <taxon>Plectina</taxon>
        <taxon>Plectoidea</taxon>
        <taxon>Plectidae</taxon>
        <taxon>Plectus</taxon>
    </lineage>
</organism>
<evidence type="ECO:0000256" key="6">
    <source>
        <dbReference type="ARBA" id="ARBA00023136"/>
    </source>
</evidence>
<protein>
    <submittedName>
        <fullName evidence="12">SSD domain-containing protein</fullName>
    </submittedName>
</protein>
<dbReference type="Proteomes" id="UP000887566">
    <property type="component" value="Unplaced"/>
</dbReference>
<dbReference type="InterPro" id="IPR003392">
    <property type="entry name" value="PTHD_SSD"/>
</dbReference>
<feature type="transmembrane region" description="Helical" evidence="9">
    <location>
        <begin position="827"/>
        <end position="846"/>
    </location>
</feature>
<evidence type="ECO:0000256" key="9">
    <source>
        <dbReference type="SAM" id="Phobius"/>
    </source>
</evidence>
<keyword evidence="5 9" id="KW-1133">Transmembrane helix</keyword>
<evidence type="ECO:0000256" key="8">
    <source>
        <dbReference type="SAM" id="MobiDB-lite"/>
    </source>
</evidence>
<keyword evidence="6 9" id="KW-0472">Membrane</keyword>
<evidence type="ECO:0000259" key="10">
    <source>
        <dbReference type="PROSITE" id="PS50156"/>
    </source>
</evidence>
<feature type="transmembrane region" description="Helical" evidence="9">
    <location>
        <begin position="325"/>
        <end position="344"/>
    </location>
</feature>
<feature type="transmembrane region" description="Helical" evidence="9">
    <location>
        <begin position="426"/>
        <end position="450"/>
    </location>
</feature>
<feature type="transmembrane region" description="Helical" evidence="9">
    <location>
        <begin position="287"/>
        <end position="305"/>
    </location>
</feature>
<keyword evidence="7" id="KW-0325">Glycoprotein</keyword>
<dbReference type="FunFam" id="1.20.1640.10:FF:000013">
    <property type="entry name" value="PaTched Related family"/>
    <property type="match status" value="1"/>
</dbReference>
<feature type="transmembrane region" description="Helical" evidence="9">
    <location>
        <begin position="916"/>
        <end position="942"/>
    </location>
</feature>
<dbReference type="GO" id="GO:0005886">
    <property type="term" value="C:plasma membrane"/>
    <property type="evidence" value="ECO:0007669"/>
    <property type="project" value="UniProtKB-SubCell"/>
</dbReference>
<evidence type="ECO:0000256" key="3">
    <source>
        <dbReference type="ARBA" id="ARBA00022475"/>
    </source>
</evidence>
<evidence type="ECO:0000256" key="4">
    <source>
        <dbReference type="ARBA" id="ARBA00022692"/>
    </source>
</evidence>
<feature type="transmembrane region" description="Helical" evidence="9">
    <location>
        <begin position="613"/>
        <end position="635"/>
    </location>
</feature>